<protein>
    <submittedName>
        <fullName evidence="5">Transposase family protein</fullName>
    </submittedName>
</protein>
<gene>
    <name evidence="5" type="ORF">D559_0332</name>
</gene>
<feature type="region of interest" description="Disordered" evidence="1">
    <location>
        <begin position="328"/>
        <end position="388"/>
    </location>
</feature>
<keyword evidence="6" id="KW-1185">Reference proteome</keyword>
<feature type="compositionally biased region" description="Polar residues" evidence="1">
    <location>
        <begin position="351"/>
        <end position="365"/>
    </location>
</feature>
<organism evidence="5 6">
    <name type="scientific">Bordetella holmesii 1058</name>
    <dbReference type="NCBI Taxonomy" id="1247648"/>
    <lineage>
        <taxon>Bacteria</taxon>
        <taxon>Pseudomonadati</taxon>
        <taxon>Pseudomonadota</taxon>
        <taxon>Betaproteobacteria</taxon>
        <taxon>Burkholderiales</taxon>
        <taxon>Alcaligenaceae</taxon>
        <taxon>Bordetella</taxon>
    </lineage>
</organism>
<name>A0ABN0RUU5_9BORD</name>
<dbReference type="InterPro" id="IPR032877">
    <property type="entry name" value="Transposase_HTH"/>
</dbReference>
<dbReference type="PANTHER" id="PTHR33498:SF1">
    <property type="entry name" value="TRANSPOSASE FOR INSERTION SEQUENCE ELEMENT IS1557"/>
    <property type="match status" value="1"/>
</dbReference>
<dbReference type="Pfam" id="PF01610">
    <property type="entry name" value="DDE_Tnp_ISL3"/>
    <property type="match status" value="1"/>
</dbReference>
<dbReference type="InterPro" id="IPR047951">
    <property type="entry name" value="Transpos_ISL3"/>
</dbReference>
<accession>A0ABN0RUU5</accession>
<feature type="domain" description="Transposase IS204/IS1001/IS1096/IS1165 DDE" evidence="2">
    <location>
        <begin position="157"/>
        <end position="319"/>
    </location>
</feature>
<proteinExistence type="predicted"/>
<feature type="domain" description="Transposase IS204/IS1001/IS1096/IS1165 zinc-finger" evidence="4">
    <location>
        <begin position="41"/>
        <end position="86"/>
    </location>
</feature>
<feature type="compositionally biased region" description="Basic residues" evidence="1">
    <location>
        <begin position="367"/>
        <end position="379"/>
    </location>
</feature>
<evidence type="ECO:0000256" key="1">
    <source>
        <dbReference type="SAM" id="MobiDB-lite"/>
    </source>
</evidence>
<dbReference type="Pfam" id="PF13542">
    <property type="entry name" value="HTH_Tnp_ISL3"/>
    <property type="match status" value="1"/>
</dbReference>
<dbReference type="InterPro" id="IPR029261">
    <property type="entry name" value="Transposase_Znf"/>
</dbReference>
<reference evidence="5 6" key="1">
    <citation type="submission" date="2014-02" db="EMBL/GenBank/DDBJ databases">
        <title>Whole Genome Sequencing Of Bordetella Holmesii, An Emerging Opportunistic Infection Of Humans.</title>
        <authorList>
            <person name="Tettelin H."/>
            <person name="Hooven T.A."/>
            <person name="Hine E."/>
            <person name="Su Q."/>
            <person name="Huard R.C."/>
            <person name="Della-Latta P."/>
            <person name="Daugherty S.C."/>
            <person name="Agrawal S."/>
            <person name="Sengamalay N."/>
            <person name="Tallon L.J."/>
            <person name="Sadzewicz L."/>
            <person name="Whittier S."/>
            <person name="Fraser C.M."/>
            <person name="Ratner A.J."/>
        </authorList>
    </citation>
    <scope>NUCLEOTIDE SEQUENCE [LARGE SCALE GENOMIC DNA]</scope>
    <source>
        <strain evidence="5 6">1058</strain>
    </source>
</reference>
<sequence>MLDRKTIERLGGWEGYRVERVVWPEGESRTVTIYLKPSARTMHCEHCGNRCRQVHETTTRRVRDLPLMALRVTLVVPRRRVWCEQCGGPHLERLSWLGRYQRVTDRLAEAVSQLLESSNILAVARFFQLGWHTVKALDKALLRRAIQEPDWSQIHYLAMDEFALHKGHRYATVVVDPIRRQVLWIGDGRSRETARAFFEQLPTGVAQQIRAVAIDMTTAYELEIQANCPNAEIVYDLFHVVAKYGREVIDRVRVDQANQLRHDKPARRVIKSSRWLLLRNRKNLDPCQSVKLDELLQANQPLLTAYLMRDELKQLWFYQHPRLRPPGMGSLAATGSGQRHRRLGSLRAQAKSLSARDSVSLSPPAQHQHRRGHQQHHQSHQAPRLRLPRSGVLLPQDPVCIPRYSSMNLFFAWASDTRRNSVEAGDERDDGSGNTFLAAQITQTLIGLGLDVDRGGVHLQVLGDVGRHGRGMRADLGCLRVHGSVHIHDLPAGFAHPRHCFAQQHPAIGALETRIRIGEMTPDVAQTRCAEHRIGHRVQQHIGIGVTEKPMRVLDAHTTDDQGPSDDQCMHIKTLPNTKRDLHNHFSIRAKSSGQVTLKLRAEPATRRGASPCASTAEASSVTAMASSRACCSACLSSPARNI</sequence>
<evidence type="ECO:0000259" key="2">
    <source>
        <dbReference type="Pfam" id="PF01610"/>
    </source>
</evidence>
<evidence type="ECO:0000313" key="5">
    <source>
        <dbReference type="EMBL" id="EXX92945.1"/>
    </source>
</evidence>
<evidence type="ECO:0000259" key="4">
    <source>
        <dbReference type="Pfam" id="PF14690"/>
    </source>
</evidence>
<dbReference type="Pfam" id="PF14690">
    <property type="entry name" value="Zn_ribbon_ISL3"/>
    <property type="match status" value="1"/>
</dbReference>
<evidence type="ECO:0000313" key="6">
    <source>
        <dbReference type="Proteomes" id="UP000023104"/>
    </source>
</evidence>
<dbReference type="InterPro" id="IPR002560">
    <property type="entry name" value="Transposase_DDE"/>
</dbReference>
<feature type="domain" description="Transposase IS204/IS1001/IS1096/IS1165 helix-turn-helix" evidence="3">
    <location>
        <begin position="92"/>
        <end position="139"/>
    </location>
</feature>
<dbReference type="Proteomes" id="UP000023104">
    <property type="component" value="Unassembled WGS sequence"/>
</dbReference>
<dbReference type="PANTHER" id="PTHR33498">
    <property type="entry name" value="TRANSPOSASE FOR INSERTION SEQUENCE ELEMENT IS1557"/>
    <property type="match status" value="1"/>
</dbReference>
<dbReference type="NCBIfam" id="NF033550">
    <property type="entry name" value="transpos_ISL3"/>
    <property type="match status" value="1"/>
</dbReference>
<evidence type="ECO:0000259" key="3">
    <source>
        <dbReference type="Pfam" id="PF13542"/>
    </source>
</evidence>
<comment type="caution">
    <text evidence="5">The sequence shown here is derived from an EMBL/GenBank/DDBJ whole genome shotgun (WGS) entry which is preliminary data.</text>
</comment>
<dbReference type="EMBL" id="JDTF01000004">
    <property type="protein sequence ID" value="EXX92945.1"/>
    <property type="molecule type" value="Genomic_DNA"/>
</dbReference>